<dbReference type="STRING" id="1079.BVIR_651"/>
<proteinExistence type="predicted"/>
<keyword evidence="3" id="KW-1185">Reference proteome</keyword>
<sequence>MGTQDALLAAASAWDTSKESLESVERRIHDRAPLEQLDSRADSYIKCIFELFPYVELNGGDRIMEIGSGVGYLMQGLARKLDRDGMSGYKITGLDISPSMSAKARERLGNDSRYDFVLYDGITVPLPDKSLDFIYSMAALQHVPKVYVYNLFFEIKRLLKPNSFAIIHLLPFRCLPEQNKNVPWREEIRSQINNAHGVHWHHFYTEEELVYVLRDGTGFSHVDARNGGEFVCVNSEPLRIPASFNAKKYVKNYEDLRTAKLNAEKHYLEFGFKEGRTWK</sequence>
<protein>
    <recommendedName>
        <fullName evidence="1">Methyltransferase type 11 domain-containing protein</fullName>
    </recommendedName>
</protein>
<dbReference type="PANTHER" id="PTHR43861:SF1">
    <property type="entry name" value="TRANS-ACONITATE 2-METHYLTRANSFERASE"/>
    <property type="match status" value="1"/>
</dbReference>
<reference evidence="3" key="1">
    <citation type="journal article" date="2016" name="Genome Announc.">
        <title>Revised genome sequence of the purple photosynthetic bacterium Blastochloris viridis.</title>
        <authorList>
            <person name="Liu L.N."/>
            <person name="Faulkner M."/>
            <person name="Liu X."/>
            <person name="Huang F."/>
            <person name="Darby A.C."/>
            <person name="Hall N."/>
        </authorList>
    </citation>
    <scope>NUCLEOTIDE SEQUENCE [LARGE SCALE GENOMIC DNA]</scope>
    <source>
        <strain evidence="3">ATCC 19567 / DSM 133 / F</strain>
    </source>
</reference>
<dbReference type="SUPFAM" id="SSF53335">
    <property type="entry name" value="S-adenosyl-L-methionine-dependent methyltransferases"/>
    <property type="match status" value="1"/>
</dbReference>
<accession>A0A0P0J9F0</accession>
<dbReference type="AlphaFoldDB" id="A0A0P0J9F0"/>
<dbReference type="CDD" id="cd02440">
    <property type="entry name" value="AdoMet_MTases"/>
    <property type="match status" value="1"/>
</dbReference>
<gene>
    <name evidence="2" type="ORF">BVIRIDIS_00950</name>
</gene>
<evidence type="ECO:0000259" key="1">
    <source>
        <dbReference type="Pfam" id="PF08241"/>
    </source>
</evidence>
<name>A0A0P0J9F0_BLAVI</name>
<dbReference type="Proteomes" id="UP000065734">
    <property type="component" value="Chromosome I"/>
</dbReference>
<dbReference type="EMBL" id="LN907867">
    <property type="protein sequence ID" value="CUU41107.1"/>
    <property type="molecule type" value="Genomic_DNA"/>
</dbReference>
<evidence type="ECO:0000313" key="3">
    <source>
        <dbReference type="Proteomes" id="UP000065734"/>
    </source>
</evidence>
<dbReference type="OrthoDB" id="7552502at2"/>
<dbReference type="RefSeq" id="WP_082416626.1">
    <property type="nucleotide sequence ID" value="NZ_AP014854.2"/>
</dbReference>
<dbReference type="KEGG" id="bvr:BVIR_651"/>
<feature type="domain" description="Methyltransferase type 11" evidence="1">
    <location>
        <begin position="65"/>
        <end position="167"/>
    </location>
</feature>
<evidence type="ECO:0000313" key="2">
    <source>
        <dbReference type="EMBL" id="CUU41107.1"/>
    </source>
</evidence>
<dbReference type="InterPro" id="IPR013216">
    <property type="entry name" value="Methyltransf_11"/>
</dbReference>
<organism evidence="2 3">
    <name type="scientific">Blastochloris viridis</name>
    <name type="common">Rhodopseudomonas viridis</name>
    <dbReference type="NCBI Taxonomy" id="1079"/>
    <lineage>
        <taxon>Bacteria</taxon>
        <taxon>Pseudomonadati</taxon>
        <taxon>Pseudomonadota</taxon>
        <taxon>Alphaproteobacteria</taxon>
        <taxon>Hyphomicrobiales</taxon>
        <taxon>Blastochloridaceae</taxon>
        <taxon>Blastochloris</taxon>
    </lineage>
</organism>
<dbReference type="GO" id="GO:0008757">
    <property type="term" value="F:S-adenosylmethionine-dependent methyltransferase activity"/>
    <property type="evidence" value="ECO:0007669"/>
    <property type="project" value="InterPro"/>
</dbReference>
<dbReference type="PANTHER" id="PTHR43861">
    <property type="entry name" value="TRANS-ACONITATE 2-METHYLTRANSFERASE-RELATED"/>
    <property type="match status" value="1"/>
</dbReference>
<dbReference type="InterPro" id="IPR029063">
    <property type="entry name" value="SAM-dependent_MTases_sf"/>
</dbReference>
<dbReference type="Pfam" id="PF08241">
    <property type="entry name" value="Methyltransf_11"/>
    <property type="match status" value="1"/>
</dbReference>
<dbReference type="Gene3D" id="3.40.50.150">
    <property type="entry name" value="Vaccinia Virus protein VP39"/>
    <property type="match status" value="1"/>
</dbReference>